<dbReference type="Gene3D" id="3.10.450.50">
    <property type="match status" value="1"/>
</dbReference>
<protein>
    <recommendedName>
        <fullName evidence="3">Phosphoribosyl-AMP cyclohydrolase</fullName>
    </recommendedName>
</protein>
<organism evidence="1 2">
    <name type="scientific">Aureococcus anophagefferens</name>
    <name type="common">Harmful bloom alga</name>
    <dbReference type="NCBI Taxonomy" id="44056"/>
    <lineage>
        <taxon>Eukaryota</taxon>
        <taxon>Sar</taxon>
        <taxon>Stramenopiles</taxon>
        <taxon>Ochrophyta</taxon>
        <taxon>Pelagophyceae</taxon>
        <taxon>Pelagomonadales</taxon>
        <taxon>Pelagomonadaceae</taxon>
        <taxon>Aureococcus</taxon>
    </lineage>
</organism>
<gene>
    <name evidence="1" type="ORF">SO694_00002454</name>
</gene>
<comment type="caution">
    <text evidence="1">The sequence shown here is derived from an EMBL/GenBank/DDBJ whole genome shotgun (WGS) entry which is preliminary data.</text>
</comment>
<dbReference type="InterPro" id="IPR016878">
    <property type="entry name" value="MICAH-like"/>
</dbReference>
<evidence type="ECO:0000313" key="2">
    <source>
        <dbReference type="Proteomes" id="UP001363151"/>
    </source>
</evidence>
<dbReference type="SUPFAM" id="SSF54427">
    <property type="entry name" value="NTF2-like"/>
    <property type="match status" value="1"/>
</dbReference>
<proteinExistence type="predicted"/>
<evidence type="ECO:0008006" key="3">
    <source>
        <dbReference type="Google" id="ProtNLM"/>
    </source>
</evidence>
<dbReference type="EMBL" id="JBBJCI010000034">
    <property type="protein sequence ID" value="KAK7253740.1"/>
    <property type="molecule type" value="Genomic_DNA"/>
</dbReference>
<dbReference type="InterPro" id="IPR032710">
    <property type="entry name" value="NTF2-like_dom_sf"/>
</dbReference>
<keyword evidence="2" id="KW-1185">Reference proteome</keyword>
<name>A0ABR1GCI3_AURAN</name>
<reference evidence="1 2" key="1">
    <citation type="submission" date="2024-03" db="EMBL/GenBank/DDBJ databases">
        <title>Aureococcus anophagefferens CCMP1851 and Kratosvirus quantuckense: Draft genome of a second virus-susceptible host strain in the model system.</title>
        <authorList>
            <person name="Chase E."/>
            <person name="Truchon A.R."/>
            <person name="Schepens W."/>
            <person name="Wilhelm S.W."/>
        </authorList>
    </citation>
    <scope>NUCLEOTIDE SEQUENCE [LARGE SCALE GENOMIC DNA]</scope>
    <source>
        <strain evidence="1 2">CCMP1851</strain>
    </source>
</reference>
<dbReference type="PIRSF" id="PIRSF028288">
    <property type="entry name" value="UCP028288"/>
    <property type="match status" value="1"/>
</dbReference>
<accession>A0ABR1GCI3</accession>
<evidence type="ECO:0000313" key="1">
    <source>
        <dbReference type="EMBL" id="KAK7253740.1"/>
    </source>
</evidence>
<dbReference type="Proteomes" id="UP001363151">
    <property type="component" value="Unassembled WGS sequence"/>
</dbReference>
<sequence>MLRNLALLAASAQGLRRPRAIRALAVRGGGTTTTTTTTTTTETSYTKSITADDIARAQKEWGDRLIAIGKIYTDGGDYVTAGQDTLDDLYGYQSGLQVLFKPTKAANKAIRLVEAEAASYFVGNGCEKEDHGFAITPFTAVEWDNKGCIFYGETATAMGEYYFTDAGGGVTKAEYTFQYTKVADGSLKIVVHHSSLPYAPH</sequence>